<evidence type="ECO:0000313" key="3">
    <source>
        <dbReference type="Proteomes" id="UP001188597"/>
    </source>
</evidence>
<dbReference type="PANTHER" id="PTHR11439">
    <property type="entry name" value="GAG-POL-RELATED RETROTRANSPOSON"/>
    <property type="match status" value="1"/>
</dbReference>
<gene>
    <name evidence="2" type="ORF">RJ639_016338</name>
</gene>
<evidence type="ECO:0000259" key="1">
    <source>
        <dbReference type="Pfam" id="PF07727"/>
    </source>
</evidence>
<dbReference type="SUPFAM" id="SSF56672">
    <property type="entry name" value="DNA/RNA polymerases"/>
    <property type="match status" value="1"/>
</dbReference>
<evidence type="ECO:0000313" key="2">
    <source>
        <dbReference type="EMBL" id="KAK3005472.1"/>
    </source>
</evidence>
<keyword evidence="3" id="KW-1185">Reference proteome</keyword>
<name>A0AA88VB75_9ASTE</name>
<sequence>MRILHSKNALLGMKNIQLDICDYGKQKRKWKALIANETGNKIKYLKSDNGGEYLDGGFQEYCSNNSIRVFGCIAYAHIDKEERKKLDSKSQKCVFIGYGDDILVADSNIGRIKELKKKLASTFSKKDLGEAKQLLGMRITRDKKNIWLSPEEYIEKVFTRFNLHTSKTVMTPLAANFTLSKELTPRTVKIKNIRHRFTTNPGKEHWQAVKWILRYLKGTSMFCLCFEGNNIDVQGYADADHAVDCKLWTDSQTATHLAKNSAFHSRTKHIQLRYHFIRSLLEDGQLNMEKIEGNKNPTDMLTKVVKRKKLSICSTLIRLH</sequence>
<proteinExistence type="predicted"/>
<dbReference type="InterPro" id="IPR043502">
    <property type="entry name" value="DNA/RNA_pol_sf"/>
</dbReference>
<dbReference type="Pfam" id="PF07727">
    <property type="entry name" value="RVT_2"/>
    <property type="match status" value="1"/>
</dbReference>
<comment type="caution">
    <text evidence="2">The sequence shown here is derived from an EMBL/GenBank/DDBJ whole genome shotgun (WGS) entry which is preliminary data.</text>
</comment>
<dbReference type="EMBL" id="JAVXUP010002125">
    <property type="protein sequence ID" value="KAK3005472.1"/>
    <property type="molecule type" value="Genomic_DNA"/>
</dbReference>
<dbReference type="CDD" id="cd09272">
    <property type="entry name" value="RNase_HI_RT_Ty1"/>
    <property type="match status" value="1"/>
</dbReference>
<reference evidence="2" key="1">
    <citation type="submission" date="2022-12" db="EMBL/GenBank/DDBJ databases">
        <title>Draft genome assemblies for two species of Escallonia (Escalloniales).</title>
        <authorList>
            <person name="Chanderbali A."/>
            <person name="Dervinis C."/>
            <person name="Anghel I."/>
            <person name="Soltis D."/>
            <person name="Soltis P."/>
            <person name="Zapata F."/>
        </authorList>
    </citation>
    <scope>NUCLEOTIDE SEQUENCE</scope>
    <source>
        <strain evidence="2">UCBG64.0493</strain>
        <tissue evidence="2">Leaf</tissue>
    </source>
</reference>
<dbReference type="Proteomes" id="UP001188597">
    <property type="component" value="Unassembled WGS sequence"/>
</dbReference>
<dbReference type="AlphaFoldDB" id="A0AA88VB75"/>
<accession>A0AA88VB75</accession>
<dbReference type="PANTHER" id="PTHR11439:SF467">
    <property type="entry name" value="INTEGRASE CATALYTIC DOMAIN-CONTAINING PROTEIN"/>
    <property type="match status" value="1"/>
</dbReference>
<protein>
    <recommendedName>
        <fullName evidence="1">Reverse transcriptase Ty1/copia-type domain-containing protein</fullName>
    </recommendedName>
</protein>
<feature type="domain" description="Reverse transcriptase Ty1/copia-type" evidence="1">
    <location>
        <begin position="92"/>
        <end position="174"/>
    </location>
</feature>
<organism evidence="2 3">
    <name type="scientific">Escallonia herrerae</name>
    <dbReference type="NCBI Taxonomy" id="1293975"/>
    <lineage>
        <taxon>Eukaryota</taxon>
        <taxon>Viridiplantae</taxon>
        <taxon>Streptophyta</taxon>
        <taxon>Embryophyta</taxon>
        <taxon>Tracheophyta</taxon>
        <taxon>Spermatophyta</taxon>
        <taxon>Magnoliopsida</taxon>
        <taxon>eudicotyledons</taxon>
        <taxon>Gunneridae</taxon>
        <taxon>Pentapetalae</taxon>
        <taxon>asterids</taxon>
        <taxon>campanulids</taxon>
        <taxon>Escalloniales</taxon>
        <taxon>Escalloniaceae</taxon>
        <taxon>Escallonia</taxon>
    </lineage>
</organism>
<dbReference type="InterPro" id="IPR013103">
    <property type="entry name" value="RVT_2"/>
</dbReference>